<name>A0A6H1ZPS8_9ZZZZ</name>
<accession>A0A6H1ZPS8</accession>
<gene>
    <name evidence="1" type="ORF">TM448A01287_0016</name>
    <name evidence="2" type="ORF">TM448B01325_0004</name>
</gene>
<sequence>MLVTKGLVYRVEFQFPAGCAGLAGIIVADGGFQVWPSTLGNWFATDNHVVAFDDMYTKFAEPFQLDFWGYNLDETYAHTIYVRIGMADKEIFQARFLPNVAYEMINRELEKVEAVKEEERQALIASPFPWLRGKE</sequence>
<dbReference type="EMBL" id="MT144128">
    <property type="protein sequence ID" value="QJA49285.1"/>
    <property type="molecule type" value="Genomic_DNA"/>
</dbReference>
<reference evidence="1" key="1">
    <citation type="submission" date="2020-03" db="EMBL/GenBank/DDBJ databases">
        <title>The deep terrestrial virosphere.</title>
        <authorList>
            <person name="Holmfeldt K."/>
            <person name="Nilsson E."/>
            <person name="Simone D."/>
            <person name="Lopez-Fernandez M."/>
            <person name="Wu X."/>
            <person name="de Brujin I."/>
            <person name="Lundin D."/>
            <person name="Andersson A."/>
            <person name="Bertilsson S."/>
            <person name="Dopson M."/>
        </authorList>
    </citation>
    <scope>NUCLEOTIDE SEQUENCE</scope>
    <source>
        <strain evidence="1">TM448A01287</strain>
        <strain evidence="2">TM448B01325</strain>
    </source>
</reference>
<evidence type="ECO:0000313" key="1">
    <source>
        <dbReference type="EMBL" id="QJA49285.1"/>
    </source>
</evidence>
<dbReference type="AlphaFoldDB" id="A0A6H1ZPS8"/>
<evidence type="ECO:0000313" key="2">
    <source>
        <dbReference type="EMBL" id="QJH98445.1"/>
    </source>
</evidence>
<organism evidence="1">
    <name type="scientific">viral metagenome</name>
    <dbReference type="NCBI Taxonomy" id="1070528"/>
    <lineage>
        <taxon>unclassified sequences</taxon>
        <taxon>metagenomes</taxon>
        <taxon>organismal metagenomes</taxon>
    </lineage>
</organism>
<proteinExistence type="predicted"/>
<dbReference type="EMBL" id="MT144734">
    <property type="protein sequence ID" value="QJH98445.1"/>
    <property type="molecule type" value="Genomic_DNA"/>
</dbReference>
<protein>
    <submittedName>
        <fullName evidence="1">Uncharacterized protein</fullName>
    </submittedName>
</protein>